<dbReference type="PANTHER" id="PTHR12137:SF54">
    <property type="entry name" value="CARBOHYDRATE SULFOTRANSFERASE"/>
    <property type="match status" value="1"/>
</dbReference>
<dbReference type="InterPro" id="IPR005331">
    <property type="entry name" value="Sulfotransferase"/>
</dbReference>
<evidence type="ECO:0000256" key="6">
    <source>
        <dbReference type="ARBA" id="ARBA00023034"/>
    </source>
</evidence>
<dbReference type="InterPro" id="IPR018011">
    <property type="entry name" value="Carb_sulfotrans_8-10"/>
</dbReference>
<name>A0A2T7PYX6_POMCA</name>
<dbReference type="OrthoDB" id="2019940at2759"/>
<dbReference type="GO" id="GO:0016051">
    <property type="term" value="P:carbohydrate biosynthetic process"/>
    <property type="evidence" value="ECO:0007669"/>
    <property type="project" value="InterPro"/>
</dbReference>
<dbReference type="AlphaFoldDB" id="A0A2T7PYX6"/>
<evidence type="ECO:0000256" key="1">
    <source>
        <dbReference type="ARBA" id="ARBA00004323"/>
    </source>
</evidence>
<proteinExistence type="inferred from homology"/>
<keyword evidence="4 9" id="KW-0812">Transmembrane</keyword>
<feature type="transmembrane region" description="Helical" evidence="9">
    <location>
        <begin position="7"/>
        <end position="23"/>
    </location>
</feature>
<keyword evidence="3 9" id="KW-0808">Transferase</keyword>
<dbReference type="Proteomes" id="UP000245119">
    <property type="component" value="Linkage Group LG1"/>
</dbReference>
<evidence type="ECO:0000256" key="4">
    <source>
        <dbReference type="ARBA" id="ARBA00022692"/>
    </source>
</evidence>
<organism evidence="10 11">
    <name type="scientific">Pomacea canaliculata</name>
    <name type="common">Golden apple snail</name>
    <dbReference type="NCBI Taxonomy" id="400727"/>
    <lineage>
        <taxon>Eukaryota</taxon>
        <taxon>Metazoa</taxon>
        <taxon>Spiralia</taxon>
        <taxon>Lophotrochozoa</taxon>
        <taxon>Mollusca</taxon>
        <taxon>Gastropoda</taxon>
        <taxon>Caenogastropoda</taxon>
        <taxon>Architaenioglossa</taxon>
        <taxon>Ampullarioidea</taxon>
        <taxon>Ampullariidae</taxon>
        <taxon>Pomacea</taxon>
    </lineage>
</organism>
<dbReference type="PANTHER" id="PTHR12137">
    <property type="entry name" value="CARBOHYDRATE SULFOTRANSFERASE"/>
    <property type="match status" value="1"/>
</dbReference>
<evidence type="ECO:0000313" key="11">
    <source>
        <dbReference type="Proteomes" id="UP000245119"/>
    </source>
</evidence>
<dbReference type="Pfam" id="PF03567">
    <property type="entry name" value="Sulfotransfer_2"/>
    <property type="match status" value="1"/>
</dbReference>
<dbReference type="EC" id="2.8.2.-" evidence="9"/>
<evidence type="ECO:0000256" key="8">
    <source>
        <dbReference type="ARBA" id="ARBA00023180"/>
    </source>
</evidence>
<evidence type="ECO:0000256" key="2">
    <source>
        <dbReference type="ARBA" id="ARBA00006339"/>
    </source>
</evidence>
<evidence type="ECO:0000256" key="7">
    <source>
        <dbReference type="ARBA" id="ARBA00023136"/>
    </source>
</evidence>
<evidence type="ECO:0000256" key="5">
    <source>
        <dbReference type="ARBA" id="ARBA00022989"/>
    </source>
</evidence>
<dbReference type="GO" id="GO:0008146">
    <property type="term" value="F:sulfotransferase activity"/>
    <property type="evidence" value="ECO:0007669"/>
    <property type="project" value="InterPro"/>
</dbReference>
<keyword evidence="9" id="KW-0735">Signal-anchor</keyword>
<keyword evidence="5 9" id="KW-1133">Transmembrane helix</keyword>
<keyword evidence="11" id="KW-1185">Reference proteome</keyword>
<protein>
    <recommendedName>
        <fullName evidence="9">Carbohydrate sulfotransferase</fullName>
        <ecNumber evidence="9">2.8.2.-</ecNumber>
    </recommendedName>
</protein>
<keyword evidence="8 9" id="KW-0325">Glycoprotein</keyword>
<comment type="subcellular location">
    <subcellularLocation>
        <location evidence="1 9">Golgi apparatus membrane</location>
        <topology evidence="1 9">Single-pass type II membrane protein</topology>
    </subcellularLocation>
</comment>
<accession>A0A2T7PYX6</accession>
<evidence type="ECO:0000313" key="10">
    <source>
        <dbReference type="EMBL" id="PVD38633.1"/>
    </source>
</evidence>
<comment type="caution">
    <text evidence="10">The sequence shown here is derived from an EMBL/GenBank/DDBJ whole genome shotgun (WGS) entry which is preliminary data.</text>
</comment>
<comment type="similarity">
    <text evidence="2 9">Belongs to the sulfotransferase 2 family.</text>
</comment>
<evidence type="ECO:0000256" key="9">
    <source>
        <dbReference type="RuleBase" id="RU364020"/>
    </source>
</evidence>
<dbReference type="GO" id="GO:0000139">
    <property type="term" value="C:Golgi membrane"/>
    <property type="evidence" value="ECO:0007669"/>
    <property type="project" value="UniProtKB-SubCell"/>
</dbReference>
<keyword evidence="6 9" id="KW-0333">Golgi apparatus</keyword>
<keyword evidence="9" id="KW-0119">Carbohydrate metabolism</keyword>
<keyword evidence="7 9" id="KW-0472">Membrane</keyword>
<evidence type="ECO:0000256" key="3">
    <source>
        <dbReference type="ARBA" id="ARBA00022679"/>
    </source>
</evidence>
<sequence>MRPRCRHLTWAVVLLMLTVVYYLDKGKSNSSATFRRTSNCFFKETKAVTRQETTLMTGQPSVFSWWSEVPRNPAFTSSASETCARFSDVATHRTCVERQERVRAYCVERFRDQLNDKAGNNDTDDTERYLAAGDALDDDTYRSVDVLSYEAGSTLLLFCSVHKVASTYWLRVFRFLHNDTNGREVRTPQSISKHETHLAPFTSSRALALDYVTRRLHPGLQDFRCMFVREPYHRLWAVYVDKFVLPDNFFWSHHAWQIKKMFGFPVMAKATTPGTSPCFNVSFEEFVRYAVKTSPRWPGPNDDHVTPAARLCDPCTLKPHFIGHFETLAHDAHQLLQQFSLTDLDPESDFKLHVLNNMHTVTQFVYETVVEQRHFRHCVTDFDLQDRLLRAFILNGYLPPHAAEVRHLAALRSVGELVAMMQELFTSFNRTEAEVRAQRDSHLRQSYRALPVDLLHAVRTYYRDDFQAFGYDPQPADIFQP</sequence>
<reference evidence="10 11" key="1">
    <citation type="submission" date="2018-04" db="EMBL/GenBank/DDBJ databases">
        <title>The genome of golden apple snail Pomacea canaliculata provides insight into stress tolerance and invasive adaptation.</title>
        <authorList>
            <person name="Liu C."/>
            <person name="Liu B."/>
            <person name="Ren Y."/>
            <person name="Zhang Y."/>
            <person name="Wang H."/>
            <person name="Li S."/>
            <person name="Jiang F."/>
            <person name="Yin L."/>
            <person name="Zhang G."/>
            <person name="Qian W."/>
            <person name="Fan W."/>
        </authorList>
    </citation>
    <scope>NUCLEOTIDE SEQUENCE [LARGE SCALE GENOMIC DNA]</scope>
    <source>
        <strain evidence="10">SZHN2017</strain>
        <tissue evidence="10">Muscle</tissue>
    </source>
</reference>
<dbReference type="EMBL" id="PZQS01000001">
    <property type="protein sequence ID" value="PVD38633.1"/>
    <property type="molecule type" value="Genomic_DNA"/>
</dbReference>
<gene>
    <name evidence="10" type="ORF">C0Q70_01249</name>
</gene>
<dbReference type="OMA" id="KVASTYW"/>